<sequence>MKPCHLLLPPLSLRQQQHLPWPSPSFAQSKIPLGALLNPSMLNLSLKSTMAQGRAQLQSLSREPVFFL</sequence>
<evidence type="ECO:0000313" key="1">
    <source>
        <dbReference type="EMBL" id="AFK37294.1"/>
    </source>
</evidence>
<dbReference type="EMBL" id="BT137499">
    <property type="protein sequence ID" value="AFK37294.1"/>
    <property type="molecule type" value="mRNA"/>
</dbReference>
<organism evidence="1">
    <name type="scientific">Lotus japonicus</name>
    <name type="common">Lotus corniculatus var. japonicus</name>
    <dbReference type="NCBI Taxonomy" id="34305"/>
    <lineage>
        <taxon>Eukaryota</taxon>
        <taxon>Viridiplantae</taxon>
        <taxon>Streptophyta</taxon>
        <taxon>Embryophyta</taxon>
        <taxon>Tracheophyta</taxon>
        <taxon>Spermatophyta</taxon>
        <taxon>Magnoliopsida</taxon>
        <taxon>eudicotyledons</taxon>
        <taxon>Gunneridae</taxon>
        <taxon>Pentapetalae</taxon>
        <taxon>rosids</taxon>
        <taxon>fabids</taxon>
        <taxon>Fabales</taxon>
        <taxon>Fabaceae</taxon>
        <taxon>Papilionoideae</taxon>
        <taxon>50 kb inversion clade</taxon>
        <taxon>NPAAA clade</taxon>
        <taxon>Hologalegina</taxon>
        <taxon>robinioid clade</taxon>
        <taxon>Loteae</taxon>
        <taxon>Lotus</taxon>
    </lineage>
</organism>
<reference evidence="1" key="1">
    <citation type="submission" date="2012-05" db="EMBL/GenBank/DDBJ databases">
        <authorList>
            <person name="Krishnakumar V."/>
            <person name="Cheung F."/>
            <person name="Xiao Y."/>
            <person name="Chan A."/>
            <person name="Moskal W.A."/>
            <person name="Town C.D."/>
        </authorList>
    </citation>
    <scope>NUCLEOTIDE SEQUENCE</scope>
</reference>
<name>I3SAK2_LOTJA</name>
<accession>I3SAK2</accession>
<protein>
    <submittedName>
        <fullName evidence="1">Uncharacterized protein</fullName>
    </submittedName>
</protein>
<proteinExistence type="evidence at transcript level"/>
<dbReference type="AlphaFoldDB" id="I3SAK2"/>